<evidence type="ECO:0000256" key="9">
    <source>
        <dbReference type="HAMAP-Rule" id="MF_00417"/>
    </source>
</evidence>
<keyword evidence="7 9" id="KW-0378">Hydrolase</keyword>
<evidence type="ECO:0000313" key="14">
    <source>
        <dbReference type="Proteomes" id="UP000588098"/>
    </source>
</evidence>
<name>A0A7W9Q8Y8_9ACTN</name>
<evidence type="ECO:0000313" key="13">
    <source>
        <dbReference type="EMBL" id="MBB5935323.1"/>
    </source>
</evidence>
<dbReference type="InterPro" id="IPR033693">
    <property type="entry name" value="PGPEP1_Glu_AS"/>
</dbReference>
<comment type="catalytic activity">
    <reaction evidence="1 9 10">
        <text>Release of an N-terminal pyroglutamyl group from a polypeptide, the second amino acid generally not being Pro.</text>
        <dbReference type="EC" id="3.4.19.3"/>
    </reaction>
</comment>
<dbReference type="Pfam" id="PF01470">
    <property type="entry name" value="Peptidase_C15"/>
    <property type="match status" value="1"/>
</dbReference>
<accession>A0A7W9Q8Y8</accession>
<dbReference type="NCBIfam" id="TIGR00504">
    <property type="entry name" value="pyro_pdase"/>
    <property type="match status" value="1"/>
</dbReference>
<evidence type="ECO:0000256" key="6">
    <source>
        <dbReference type="ARBA" id="ARBA00022670"/>
    </source>
</evidence>
<dbReference type="NCBIfam" id="NF009676">
    <property type="entry name" value="PRK13197.1"/>
    <property type="match status" value="1"/>
</dbReference>
<organism evidence="13 14">
    <name type="scientific">Streptomyces zagrosensis</name>
    <dbReference type="NCBI Taxonomy" id="1042984"/>
    <lineage>
        <taxon>Bacteria</taxon>
        <taxon>Bacillati</taxon>
        <taxon>Actinomycetota</taxon>
        <taxon>Actinomycetes</taxon>
        <taxon>Kitasatosporales</taxon>
        <taxon>Streptomycetaceae</taxon>
        <taxon>Streptomyces</taxon>
    </lineage>
</organism>
<proteinExistence type="inferred from homology"/>
<dbReference type="InterPro" id="IPR036440">
    <property type="entry name" value="Peptidase_C15-like_sf"/>
</dbReference>
<evidence type="ECO:0000256" key="5">
    <source>
        <dbReference type="ARBA" id="ARBA00022490"/>
    </source>
</evidence>
<feature type="region of interest" description="Disordered" evidence="12">
    <location>
        <begin position="1"/>
        <end position="20"/>
    </location>
</feature>
<evidence type="ECO:0000256" key="10">
    <source>
        <dbReference type="PROSITE-ProRule" id="PRU10076"/>
    </source>
</evidence>
<dbReference type="GO" id="GO:0006508">
    <property type="term" value="P:proteolysis"/>
    <property type="evidence" value="ECO:0007669"/>
    <property type="project" value="UniProtKB-KW"/>
</dbReference>
<dbReference type="HAMAP" id="MF_00417">
    <property type="entry name" value="Pyrrolid_peptidase"/>
    <property type="match status" value="1"/>
</dbReference>
<dbReference type="Gene3D" id="3.40.630.20">
    <property type="entry name" value="Peptidase C15, pyroglutamyl peptidase I-like"/>
    <property type="match status" value="1"/>
</dbReference>
<comment type="subunit">
    <text evidence="9">Homotetramer.</text>
</comment>
<comment type="similarity">
    <text evidence="4 9">Belongs to the peptidase C15 family.</text>
</comment>
<evidence type="ECO:0000256" key="4">
    <source>
        <dbReference type="ARBA" id="ARBA00006641"/>
    </source>
</evidence>
<comment type="subcellular location">
    <subcellularLocation>
        <location evidence="3 9">Cytoplasm</location>
    </subcellularLocation>
</comment>
<comment type="function">
    <text evidence="2 9">Removes 5-oxoproline from various penultimate amino acid residues except L-proline.</text>
</comment>
<dbReference type="FunFam" id="3.40.630.20:FF:000001">
    <property type="entry name" value="Pyrrolidone-carboxylate peptidase"/>
    <property type="match status" value="1"/>
</dbReference>
<dbReference type="CDD" id="cd00501">
    <property type="entry name" value="Peptidase_C15"/>
    <property type="match status" value="1"/>
</dbReference>
<evidence type="ECO:0000256" key="12">
    <source>
        <dbReference type="SAM" id="MobiDB-lite"/>
    </source>
</evidence>
<dbReference type="Proteomes" id="UP000588098">
    <property type="component" value="Unassembled WGS sequence"/>
</dbReference>
<feature type="active site" evidence="9 11">
    <location>
        <position position="192"/>
    </location>
</feature>
<reference evidence="13 14" key="1">
    <citation type="submission" date="2020-08" db="EMBL/GenBank/DDBJ databases">
        <title>Genomic Encyclopedia of Type Strains, Phase III (KMG-III): the genomes of soil and plant-associated and newly described type strains.</title>
        <authorList>
            <person name="Whitman W."/>
        </authorList>
    </citation>
    <scope>NUCLEOTIDE SEQUENCE [LARGE SCALE GENOMIC DNA]</scope>
    <source>
        <strain evidence="13 14">CECT 8305</strain>
    </source>
</reference>
<dbReference type="SUPFAM" id="SSF53182">
    <property type="entry name" value="Pyrrolidone carboxyl peptidase (pyroglutamate aminopeptidase)"/>
    <property type="match status" value="1"/>
</dbReference>
<dbReference type="PRINTS" id="PR00706">
    <property type="entry name" value="PYROGLUPTASE"/>
</dbReference>
<dbReference type="AlphaFoldDB" id="A0A7W9Q8Y8"/>
<dbReference type="InterPro" id="IPR029762">
    <property type="entry name" value="PGP-I_bact-type"/>
</dbReference>
<evidence type="ECO:0000256" key="7">
    <source>
        <dbReference type="ARBA" id="ARBA00022801"/>
    </source>
</evidence>
<gene>
    <name evidence="9" type="primary">pcp</name>
    <name evidence="13" type="ORF">FHS42_002385</name>
</gene>
<comment type="caution">
    <text evidence="13">The sequence shown here is derived from an EMBL/GenBank/DDBJ whole genome shotgun (WGS) entry which is preliminary data.</text>
</comment>
<dbReference type="InterPro" id="IPR016125">
    <property type="entry name" value="Peptidase_C15-like"/>
</dbReference>
<evidence type="ECO:0000256" key="8">
    <source>
        <dbReference type="ARBA" id="ARBA00022807"/>
    </source>
</evidence>
<dbReference type="PANTHER" id="PTHR23402">
    <property type="entry name" value="PROTEASE FAMILY C15 PYROGLUTAMYL-PEPTIDASE I-RELATED"/>
    <property type="match status" value="1"/>
</dbReference>
<keyword evidence="8 9" id="KW-0788">Thiol protease</keyword>
<keyword evidence="5 9" id="KW-0963">Cytoplasm</keyword>
<evidence type="ECO:0000256" key="2">
    <source>
        <dbReference type="ARBA" id="ARBA00002280"/>
    </source>
</evidence>
<dbReference type="PANTHER" id="PTHR23402:SF1">
    <property type="entry name" value="PYROGLUTAMYL-PEPTIDASE I"/>
    <property type="match status" value="1"/>
</dbReference>
<keyword evidence="6 9" id="KW-0645">Protease</keyword>
<dbReference type="EMBL" id="JACHJL010000005">
    <property type="protein sequence ID" value="MBB5935323.1"/>
    <property type="molecule type" value="Genomic_DNA"/>
</dbReference>
<keyword evidence="14" id="KW-1185">Reference proteome</keyword>
<dbReference type="GO" id="GO:0005829">
    <property type="term" value="C:cytosol"/>
    <property type="evidence" value="ECO:0007669"/>
    <property type="project" value="InterPro"/>
</dbReference>
<dbReference type="EC" id="3.4.19.3" evidence="9"/>
<dbReference type="InterPro" id="IPR000816">
    <property type="entry name" value="Peptidase_C15"/>
</dbReference>
<sequence length="263" mass="26492">MTPSANEPHPAPLGLVPPAASNGTVTPIDIARTGTGIADLSAVGEGAAWPRRVLLTGFEPFGGEPVNPSWTAVQLAVKEPLAGVEFHTAELPCVFGAALDALHAAVEAADPDVVLCVGQAGGRTDITVERLAINVDDARIPDNAGAQPIDEPVIPGGPAGYFAALPVKACVAAAREAGVPASVSQTAGTFVCNHVFYGLMHLIATERPTLRGGFVHVPYAPEQVLDRAAPALPAASGAAALRAIVATAVVGAPDLRAVGGATH</sequence>
<dbReference type="PROSITE" id="PS01333">
    <property type="entry name" value="PYRASE_GLU"/>
    <property type="match status" value="1"/>
</dbReference>
<evidence type="ECO:0000256" key="11">
    <source>
        <dbReference type="PROSITE-ProRule" id="PRU10077"/>
    </source>
</evidence>
<feature type="active site" evidence="9 10">
    <location>
        <position position="129"/>
    </location>
</feature>
<protein>
    <recommendedName>
        <fullName evidence="9">Pyrrolidone-carboxylate peptidase</fullName>
        <ecNumber evidence="9">3.4.19.3</ecNumber>
    </recommendedName>
    <alternativeName>
        <fullName evidence="9">5-oxoprolyl-peptidase</fullName>
    </alternativeName>
    <alternativeName>
        <fullName evidence="9">Pyroglutamyl-peptidase I</fullName>
        <shortName evidence="9">PGP-I</shortName>
        <shortName evidence="9">Pyrase</shortName>
    </alternativeName>
</protein>
<evidence type="ECO:0000256" key="1">
    <source>
        <dbReference type="ARBA" id="ARBA00001770"/>
    </source>
</evidence>
<dbReference type="GO" id="GO:0016920">
    <property type="term" value="F:pyroglutamyl-peptidase activity"/>
    <property type="evidence" value="ECO:0007669"/>
    <property type="project" value="UniProtKB-UniRule"/>
</dbReference>
<evidence type="ECO:0000256" key="3">
    <source>
        <dbReference type="ARBA" id="ARBA00004496"/>
    </source>
</evidence>
<dbReference type="PROSITE" id="PS01334">
    <property type="entry name" value="PYRASE_CYS"/>
    <property type="match status" value="1"/>
</dbReference>
<feature type="active site" evidence="9">
    <location>
        <position position="216"/>
    </location>
</feature>
<dbReference type="RefSeq" id="WP_184571714.1">
    <property type="nucleotide sequence ID" value="NZ_JACHJL010000005.1"/>
</dbReference>
<dbReference type="InterPro" id="IPR033694">
    <property type="entry name" value="PGPEP1_Cys_AS"/>
</dbReference>